<dbReference type="GeneID" id="87876677"/>
<keyword evidence="2" id="KW-1185">Reference proteome</keyword>
<dbReference type="Proteomes" id="UP001285908">
    <property type="component" value="Unassembled WGS sequence"/>
</dbReference>
<protein>
    <submittedName>
        <fullName evidence="1">Uncharacterized protein</fullName>
    </submittedName>
</protein>
<organism evidence="1 2">
    <name type="scientific">Neurospora hispaniola</name>
    <dbReference type="NCBI Taxonomy" id="588809"/>
    <lineage>
        <taxon>Eukaryota</taxon>
        <taxon>Fungi</taxon>
        <taxon>Dikarya</taxon>
        <taxon>Ascomycota</taxon>
        <taxon>Pezizomycotina</taxon>
        <taxon>Sordariomycetes</taxon>
        <taxon>Sordariomycetidae</taxon>
        <taxon>Sordariales</taxon>
        <taxon>Sordariaceae</taxon>
        <taxon>Neurospora</taxon>
    </lineage>
</organism>
<accession>A0AAJ0IHC4</accession>
<comment type="caution">
    <text evidence="1">The sequence shown here is derived from an EMBL/GenBank/DDBJ whole genome shotgun (WGS) entry which is preliminary data.</text>
</comment>
<proteinExistence type="predicted"/>
<gene>
    <name evidence="1" type="ORF">B0T23DRAFT_40583</name>
</gene>
<evidence type="ECO:0000313" key="2">
    <source>
        <dbReference type="Proteomes" id="UP001285908"/>
    </source>
</evidence>
<dbReference type="EMBL" id="JAULSX010000001">
    <property type="protein sequence ID" value="KAK3500328.1"/>
    <property type="molecule type" value="Genomic_DNA"/>
</dbReference>
<evidence type="ECO:0000313" key="1">
    <source>
        <dbReference type="EMBL" id="KAK3500328.1"/>
    </source>
</evidence>
<name>A0AAJ0IHC4_9PEZI</name>
<dbReference type="AlphaFoldDB" id="A0AAJ0IHC4"/>
<dbReference type="RefSeq" id="XP_062697961.1">
    <property type="nucleotide sequence ID" value="XM_062839055.1"/>
</dbReference>
<sequence>METSRALEFVPLPKLGIYSKDLSNFRAWKHGIWFHLSYYKLDGFLRENENEDEDGNVTDNWELDTDEVRRRRFLAYSIIWSSAENVIPSVELTLNKNLCDDPEFDPKKLWQLILEFHKIHFPSEDMEVSSTT</sequence>
<reference evidence="1 2" key="1">
    <citation type="journal article" date="2023" name="Mol. Phylogenet. Evol.">
        <title>Genome-scale phylogeny and comparative genomics of the fungal order Sordariales.</title>
        <authorList>
            <person name="Hensen N."/>
            <person name="Bonometti L."/>
            <person name="Westerberg I."/>
            <person name="Brannstrom I.O."/>
            <person name="Guillou S."/>
            <person name="Cros-Aarteil S."/>
            <person name="Calhoun S."/>
            <person name="Haridas S."/>
            <person name="Kuo A."/>
            <person name="Mondo S."/>
            <person name="Pangilinan J."/>
            <person name="Riley R."/>
            <person name="LaButti K."/>
            <person name="Andreopoulos B."/>
            <person name="Lipzen A."/>
            <person name="Chen C."/>
            <person name="Yan M."/>
            <person name="Daum C."/>
            <person name="Ng V."/>
            <person name="Clum A."/>
            <person name="Steindorff A."/>
            <person name="Ohm R.A."/>
            <person name="Martin F."/>
            <person name="Silar P."/>
            <person name="Natvig D.O."/>
            <person name="Lalanne C."/>
            <person name="Gautier V."/>
            <person name="Ament-Velasquez S.L."/>
            <person name="Kruys A."/>
            <person name="Hutchinson M.I."/>
            <person name="Powell A.J."/>
            <person name="Barry K."/>
            <person name="Miller A.N."/>
            <person name="Grigoriev I.V."/>
            <person name="Debuchy R."/>
            <person name="Gladieux P."/>
            <person name="Hiltunen Thoren M."/>
            <person name="Johannesson H."/>
        </authorList>
    </citation>
    <scope>NUCLEOTIDE SEQUENCE [LARGE SCALE GENOMIC DNA]</scope>
    <source>
        <strain evidence="1 2">FGSC 10403</strain>
    </source>
</reference>